<dbReference type="KEGG" id="cth:Cthe_2465"/>
<reference evidence="4" key="1">
    <citation type="submission" date="2007-02" db="EMBL/GenBank/DDBJ databases">
        <title>Complete sequence of Clostridium thermocellum ATCC 27405.</title>
        <authorList>
            <consortium name="US DOE Joint Genome Institute"/>
            <person name="Copeland A."/>
            <person name="Lucas S."/>
            <person name="Lapidus A."/>
            <person name="Barry K."/>
            <person name="Detter J.C."/>
            <person name="Glavina del Rio T."/>
            <person name="Hammon N."/>
            <person name="Israni S."/>
            <person name="Dalin E."/>
            <person name="Tice H."/>
            <person name="Pitluck S."/>
            <person name="Chertkov O."/>
            <person name="Brettin T."/>
            <person name="Bruce D."/>
            <person name="Han C."/>
            <person name="Tapia R."/>
            <person name="Gilna P."/>
            <person name="Schmutz J."/>
            <person name="Larimer F."/>
            <person name="Land M."/>
            <person name="Hauser L."/>
            <person name="Kyrpides N."/>
            <person name="Mikhailova N."/>
            <person name="Wu J.H.D."/>
            <person name="Newcomb M."/>
            <person name="Richardson P."/>
        </authorList>
    </citation>
    <scope>NUCLEOTIDE SEQUENCE [LARGE SCALE GENOMIC DNA]</scope>
    <source>
        <strain evidence="4">ATCC 27405 / DSM 1237 / JCM 9322 / NBRC 103400 / NCIMB 10682 / NRRL B-4536 / VPI 7372</strain>
    </source>
</reference>
<dbReference type="EMBL" id="CP000568">
    <property type="protein sequence ID" value="ABN53667.1"/>
    <property type="molecule type" value="Genomic_DNA"/>
</dbReference>
<sequence length="301" mass="34161">MTKKLMELEQRENINASISILGSVDIAQVQQILTSIEKFQMVVQKTLNEGHDYDIIPGTSKPSLLKPGAEKILVLLGLTSEYEIIEKIENYEKGIFAYTVRCILSKNGKKVTEGLGSCNSKEDKYRWRWVSEKDLPPNVDKDMLKSKTNEYGQKLYRIENDEIFTQANTILKIAKKRAQIDAVLTVAALSEIFTQDVEDMQEFLQNEQLETMKAEEAVNVKVTFGKHKGKTLGEIYSQAPDYVQWLAQNARNDVLRKAANMVMNGKGNESQQEAQRSEDLSNNQGEDNIPGFELTEEELPF</sequence>
<dbReference type="HOGENOM" id="CLU_069329_0_0_9"/>
<accession>A3DI88</accession>
<proteinExistence type="predicted"/>
<feature type="compositionally biased region" description="Polar residues" evidence="1">
    <location>
        <begin position="267"/>
        <end position="286"/>
    </location>
</feature>
<reference evidence="3 4" key="2">
    <citation type="journal article" date="2013" name="Biotechnol. Biofuels">
        <title>Global transcriptome analysis of Clostridium thermocellum ATCC 27405 during growth on dilute acid pretreated Populus and switchgrass.</title>
        <authorList>
            <person name="Wilson C.M."/>
            <person name="Rodriguez M.Jr."/>
            <person name="Johnson C.M."/>
            <person name="Martin S.L."/>
            <person name="Chu T.M."/>
            <person name="Wolfinger R.D."/>
            <person name="Hauser L.J."/>
            <person name="Land M.L."/>
            <person name="Klingeman D.M."/>
            <person name="Syed M.H."/>
            <person name="Ragauskas A.J."/>
            <person name="Tschaplinski T.J."/>
            <person name="Mielenz J.R."/>
            <person name="Brown S.D."/>
        </authorList>
    </citation>
    <scope>NUCLEOTIDE SEQUENCE [LARGE SCALE GENOMIC DNA]</scope>
    <source>
        <strain evidence="4">ATCC 27405 / DSM 1237 / JCM 9322 / NBRC 103400 / NCIMB 10682 / NRRL B-4536 / VPI 7372</strain>
    </source>
</reference>
<dbReference type="AlphaFoldDB" id="A3DI88"/>
<evidence type="ECO:0000313" key="3">
    <source>
        <dbReference type="EMBL" id="ABN53667.1"/>
    </source>
</evidence>
<feature type="domain" description="Exodeoxyribonuclease X-like C-terminal" evidence="2">
    <location>
        <begin position="223"/>
        <end position="249"/>
    </location>
</feature>
<dbReference type="Pfam" id="PF20600">
    <property type="entry name" value="ExoX-like_C"/>
    <property type="match status" value="1"/>
</dbReference>
<dbReference type="STRING" id="203119.Cthe_2465"/>
<dbReference type="eggNOG" id="ENOG502Z9J6">
    <property type="taxonomic scope" value="Bacteria"/>
</dbReference>
<dbReference type="Proteomes" id="UP000002145">
    <property type="component" value="Chromosome"/>
</dbReference>
<keyword evidence="4" id="KW-1185">Reference proteome</keyword>
<protein>
    <recommendedName>
        <fullName evidence="2">Exodeoxyribonuclease X-like C-terminal domain-containing protein</fullName>
    </recommendedName>
</protein>
<dbReference type="InterPro" id="IPR046768">
    <property type="entry name" value="ExoX-like_C"/>
</dbReference>
<gene>
    <name evidence="3" type="ordered locus">Cthe_2465</name>
</gene>
<name>A3DI88_ACET2</name>
<organism evidence="3 4">
    <name type="scientific">Acetivibrio thermocellus (strain ATCC 27405 / DSM 1237 / JCM 9322 / NBRC 103400 / NCIMB 10682 / NRRL B-4536 / VPI 7372)</name>
    <name type="common">Clostridium thermocellum</name>
    <dbReference type="NCBI Taxonomy" id="203119"/>
    <lineage>
        <taxon>Bacteria</taxon>
        <taxon>Bacillati</taxon>
        <taxon>Bacillota</taxon>
        <taxon>Clostridia</taxon>
        <taxon>Eubacteriales</taxon>
        <taxon>Oscillospiraceae</taxon>
        <taxon>Acetivibrio</taxon>
    </lineage>
</organism>
<evidence type="ECO:0000313" key="4">
    <source>
        <dbReference type="Proteomes" id="UP000002145"/>
    </source>
</evidence>
<evidence type="ECO:0000259" key="2">
    <source>
        <dbReference type="Pfam" id="PF20600"/>
    </source>
</evidence>
<feature type="region of interest" description="Disordered" evidence="1">
    <location>
        <begin position="266"/>
        <end position="301"/>
    </location>
</feature>
<evidence type="ECO:0000256" key="1">
    <source>
        <dbReference type="SAM" id="MobiDB-lite"/>
    </source>
</evidence>